<gene>
    <name evidence="1" type="ORF">Mterra_04126</name>
</gene>
<comment type="caution">
    <text evidence="1">The sequence shown here is derived from an EMBL/GenBank/DDBJ whole genome shotgun (WGS) entry which is preliminary data.</text>
</comment>
<organism evidence="1 2">
    <name type="scientific">Calidithermus terrae</name>
    <dbReference type="NCBI Taxonomy" id="1408545"/>
    <lineage>
        <taxon>Bacteria</taxon>
        <taxon>Thermotogati</taxon>
        <taxon>Deinococcota</taxon>
        <taxon>Deinococci</taxon>
        <taxon>Thermales</taxon>
        <taxon>Thermaceae</taxon>
        <taxon>Calidithermus</taxon>
    </lineage>
</organism>
<keyword evidence="2" id="KW-1185">Reference proteome</keyword>
<dbReference type="AlphaFoldDB" id="A0A399DP91"/>
<name>A0A399DP91_9DEIN</name>
<dbReference type="EMBL" id="QXDL01000468">
    <property type="protein sequence ID" value="RIH74095.1"/>
    <property type="molecule type" value="Genomic_DNA"/>
</dbReference>
<sequence>MRTVPCWVQLFFSQLGTLVGSARQTMASRASRLRVRLMKVDLSYCQTLPCLPPLGGSSTSQPWKLPALLMVQLLCASVRVLLVVNWRGR</sequence>
<reference evidence="1 2" key="1">
    <citation type="submission" date="2018-08" db="EMBL/GenBank/DDBJ databases">
        <title>Meiothermus terrae DSM 26712 genome sequencing project.</title>
        <authorList>
            <person name="Da Costa M.S."/>
            <person name="Albuquerque L."/>
            <person name="Raposo P."/>
            <person name="Froufe H.J.C."/>
            <person name="Barroso C.S."/>
            <person name="Egas C."/>
        </authorList>
    </citation>
    <scope>NUCLEOTIDE SEQUENCE [LARGE SCALE GENOMIC DNA]</scope>
    <source>
        <strain evidence="1 2">DSM 26712</strain>
    </source>
</reference>
<evidence type="ECO:0000313" key="1">
    <source>
        <dbReference type="EMBL" id="RIH74095.1"/>
    </source>
</evidence>
<evidence type="ECO:0000313" key="2">
    <source>
        <dbReference type="Proteomes" id="UP000265715"/>
    </source>
</evidence>
<protein>
    <submittedName>
        <fullName evidence="1">Uncharacterized protein</fullName>
    </submittedName>
</protein>
<dbReference type="Proteomes" id="UP000265715">
    <property type="component" value="Unassembled WGS sequence"/>
</dbReference>
<accession>A0A399DP91</accession>
<proteinExistence type="predicted"/>